<organism evidence="11 12">
    <name type="scientific">Robiginitalea aurantiaca</name>
    <dbReference type="NCBI Taxonomy" id="3056915"/>
    <lineage>
        <taxon>Bacteria</taxon>
        <taxon>Pseudomonadati</taxon>
        <taxon>Bacteroidota</taxon>
        <taxon>Flavobacteriia</taxon>
        <taxon>Flavobacteriales</taxon>
        <taxon>Flavobacteriaceae</taxon>
        <taxon>Robiginitalea</taxon>
    </lineage>
</organism>
<name>A0ABT7WF45_9FLAO</name>
<dbReference type="PIRSF" id="PIRSF000728">
    <property type="entry name" value="NAGK"/>
    <property type="match status" value="1"/>
</dbReference>
<gene>
    <name evidence="9 11" type="primary">argB</name>
    <name evidence="11" type="ORF">QU605_08125</name>
</gene>
<feature type="binding site" evidence="9">
    <location>
        <begin position="41"/>
        <end position="42"/>
    </location>
    <ligand>
        <name>substrate</name>
    </ligand>
</feature>
<dbReference type="CDD" id="cd04238">
    <property type="entry name" value="AAK_NAGK-like"/>
    <property type="match status" value="1"/>
</dbReference>
<dbReference type="PANTHER" id="PTHR23342">
    <property type="entry name" value="N-ACETYLGLUTAMATE SYNTHASE"/>
    <property type="match status" value="1"/>
</dbReference>
<comment type="similarity">
    <text evidence="9">Belongs to the acetylglutamate kinase family. ArgB subfamily.</text>
</comment>
<feature type="site" description="Transition state stabilizer" evidence="9">
    <location>
        <position position="224"/>
    </location>
</feature>
<dbReference type="SUPFAM" id="SSF53633">
    <property type="entry name" value="Carbamate kinase-like"/>
    <property type="match status" value="1"/>
</dbReference>
<keyword evidence="2 9" id="KW-0055">Arginine biosynthesis</keyword>
<evidence type="ECO:0000313" key="11">
    <source>
        <dbReference type="EMBL" id="MDM9631434.1"/>
    </source>
</evidence>
<comment type="caution">
    <text evidence="11">The sequence shown here is derived from an EMBL/GenBank/DDBJ whole genome shotgun (WGS) entry which is preliminary data.</text>
</comment>
<dbReference type="GO" id="GO:0003991">
    <property type="term" value="F:acetylglutamate kinase activity"/>
    <property type="evidence" value="ECO:0007669"/>
    <property type="project" value="UniProtKB-EC"/>
</dbReference>
<dbReference type="EC" id="2.7.2.8" evidence="9"/>
<dbReference type="HAMAP" id="MF_00082">
    <property type="entry name" value="ArgB"/>
    <property type="match status" value="1"/>
</dbReference>
<evidence type="ECO:0000256" key="1">
    <source>
        <dbReference type="ARBA" id="ARBA00004828"/>
    </source>
</evidence>
<evidence type="ECO:0000256" key="6">
    <source>
        <dbReference type="ARBA" id="ARBA00022777"/>
    </source>
</evidence>
<comment type="function">
    <text evidence="9">Catalyzes the ATP-dependent phosphorylation of N-acetyl-L-glutamate.</text>
</comment>
<proteinExistence type="inferred from homology"/>
<keyword evidence="3 9" id="KW-0028">Amino-acid biosynthesis</keyword>
<evidence type="ECO:0000256" key="2">
    <source>
        <dbReference type="ARBA" id="ARBA00022571"/>
    </source>
</evidence>
<dbReference type="InterPro" id="IPR037528">
    <property type="entry name" value="ArgB"/>
</dbReference>
<evidence type="ECO:0000256" key="9">
    <source>
        <dbReference type="HAMAP-Rule" id="MF_00082"/>
    </source>
</evidence>
<evidence type="ECO:0000256" key="7">
    <source>
        <dbReference type="ARBA" id="ARBA00022840"/>
    </source>
</evidence>
<dbReference type="NCBIfam" id="TIGR00761">
    <property type="entry name" value="argB"/>
    <property type="match status" value="1"/>
</dbReference>
<keyword evidence="7 9" id="KW-0067">ATP-binding</keyword>
<dbReference type="InterPro" id="IPR004662">
    <property type="entry name" value="AcgluKinase_fam"/>
</dbReference>
<dbReference type="InterPro" id="IPR036393">
    <property type="entry name" value="AceGlu_kinase-like_sf"/>
</dbReference>
<keyword evidence="6 9" id="KW-0418">Kinase</keyword>
<evidence type="ECO:0000313" key="12">
    <source>
        <dbReference type="Proteomes" id="UP001174839"/>
    </source>
</evidence>
<comment type="subcellular location">
    <subcellularLocation>
        <location evidence="9">Cytoplasm</location>
    </subcellularLocation>
</comment>
<feature type="site" description="Transition state stabilizer" evidence="9">
    <location>
        <position position="9"/>
    </location>
</feature>
<evidence type="ECO:0000256" key="4">
    <source>
        <dbReference type="ARBA" id="ARBA00022679"/>
    </source>
</evidence>
<feature type="binding site" evidence="9">
    <location>
        <position position="158"/>
    </location>
    <ligand>
        <name>substrate</name>
    </ligand>
</feature>
<feature type="domain" description="Aspartate/glutamate/uridylate kinase" evidence="10">
    <location>
        <begin position="5"/>
        <end position="242"/>
    </location>
</feature>
<dbReference type="Proteomes" id="UP001174839">
    <property type="component" value="Unassembled WGS sequence"/>
</dbReference>
<keyword evidence="12" id="KW-1185">Reference proteome</keyword>
<keyword evidence="9" id="KW-0963">Cytoplasm</keyword>
<comment type="catalytic activity">
    <reaction evidence="8 9">
        <text>N-acetyl-L-glutamate + ATP = N-acetyl-L-glutamyl 5-phosphate + ADP</text>
        <dbReference type="Rhea" id="RHEA:14629"/>
        <dbReference type="ChEBI" id="CHEBI:30616"/>
        <dbReference type="ChEBI" id="CHEBI:44337"/>
        <dbReference type="ChEBI" id="CHEBI:57936"/>
        <dbReference type="ChEBI" id="CHEBI:456216"/>
        <dbReference type="EC" id="2.7.2.8"/>
    </reaction>
</comment>
<evidence type="ECO:0000256" key="3">
    <source>
        <dbReference type="ARBA" id="ARBA00022605"/>
    </source>
</evidence>
<accession>A0ABT7WF45</accession>
<dbReference type="Pfam" id="PF00696">
    <property type="entry name" value="AA_kinase"/>
    <property type="match status" value="1"/>
</dbReference>
<evidence type="ECO:0000256" key="8">
    <source>
        <dbReference type="ARBA" id="ARBA00048141"/>
    </source>
</evidence>
<keyword evidence="5 9" id="KW-0547">Nucleotide-binding</keyword>
<comment type="pathway">
    <text evidence="1 9">Amino-acid biosynthesis; L-arginine biosynthesis; N(2)-acetyl-L-ornithine from L-glutamate: step 2/4.</text>
</comment>
<sequence length="259" mass="27892">MNQEITIVKIGGAFLEDQILLESFYTSFSELKGRKILIHGGGQRASKLSRELGITPKMVDGRRITDVRSLEVVTMVYAGWANKKLVSGLQGQGCNALGLSGADADLIRARKRPVSEIDFGFVGDVERVQTTALIRLLDAGFTPVFCALTHDGNGQLLNTNADSIAASLAIALSASYSTKLIYCFEKEGVLRDVNDPESVISEIDRYAFEALRKSGDIATGMIPKLFNSFKALEEGVGQVCIGSVGLLSGNAPKFTQIIL</sequence>
<dbReference type="Gene3D" id="3.40.1160.10">
    <property type="entry name" value="Acetylglutamate kinase-like"/>
    <property type="match status" value="1"/>
</dbReference>
<feature type="binding site" evidence="9">
    <location>
        <position position="63"/>
    </location>
    <ligand>
        <name>substrate</name>
    </ligand>
</feature>
<dbReference type="RefSeq" id="WP_289724789.1">
    <property type="nucleotide sequence ID" value="NZ_JAUDUY010000003.1"/>
</dbReference>
<dbReference type="PANTHER" id="PTHR23342:SF0">
    <property type="entry name" value="N-ACETYLGLUTAMATE SYNTHASE, MITOCHONDRIAL"/>
    <property type="match status" value="1"/>
</dbReference>
<reference evidence="11" key="1">
    <citation type="submission" date="2023-06" db="EMBL/GenBank/DDBJ databases">
        <title>Robiginitalea aurantiacus sp. nov. and Algoriphagus sediminis sp. nov., isolated from coastal sediment.</title>
        <authorList>
            <person name="Zhou Z.Y."/>
            <person name="An J."/>
            <person name="Jia Y.W."/>
            <person name="Du Z.J."/>
        </authorList>
    </citation>
    <scope>NUCLEOTIDE SEQUENCE</scope>
    <source>
        <strain evidence="11">M39</strain>
    </source>
</reference>
<protein>
    <recommendedName>
        <fullName evidence="9">Acetylglutamate kinase</fullName>
        <ecNumber evidence="9">2.7.2.8</ecNumber>
    </recommendedName>
    <alternativeName>
        <fullName evidence="9">N-acetyl-L-glutamate 5-phosphotransferase</fullName>
    </alternativeName>
    <alternativeName>
        <fullName evidence="9">NAG kinase</fullName>
        <shortName evidence="9">NAGK</shortName>
    </alternativeName>
</protein>
<keyword evidence="4 9" id="KW-0808">Transferase</keyword>
<evidence type="ECO:0000256" key="5">
    <source>
        <dbReference type="ARBA" id="ARBA00022741"/>
    </source>
</evidence>
<evidence type="ECO:0000259" key="10">
    <source>
        <dbReference type="Pfam" id="PF00696"/>
    </source>
</evidence>
<dbReference type="InterPro" id="IPR001048">
    <property type="entry name" value="Asp/Glu/Uridylate_kinase"/>
</dbReference>
<dbReference type="EMBL" id="JAUDUY010000003">
    <property type="protein sequence ID" value="MDM9631434.1"/>
    <property type="molecule type" value="Genomic_DNA"/>
</dbReference>